<comment type="caution">
    <text evidence="2">The sequence shown here is derived from an EMBL/GenBank/DDBJ whole genome shotgun (WGS) entry which is preliminary data.</text>
</comment>
<evidence type="ECO:0000313" key="2">
    <source>
        <dbReference type="EMBL" id="KAG5571436.1"/>
    </source>
</evidence>
<dbReference type="EMBL" id="JACXVP010000012">
    <property type="protein sequence ID" value="KAG5571436.1"/>
    <property type="molecule type" value="Genomic_DNA"/>
</dbReference>
<dbReference type="Proteomes" id="UP000824120">
    <property type="component" value="Chromosome 12"/>
</dbReference>
<proteinExistence type="predicted"/>
<evidence type="ECO:0000256" key="1">
    <source>
        <dbReference type="SAM" id="MobiDB-lite"/>
    </source>
</evidence>
<sequence length="102" mass="11649">MTGPSGSNVIDLTPWTDANDHSTKSSVDSLIDGVTESMDTSWEKGMKRAERRKKTELADRQVHLANLCQALKEKIKLARERSTRWIAEWFRNAILDHPKLQT</sequence>
<keyword evidence="3" id="KW-1185">Reference proteome</keyword>
<reference evidence="2 3" key="1">
    <citation type="submission" date="2020-09" db="EMBL/GenBank/DDBJ databases">
        <title>De no assembly of potato wild relative species, Solanum commersonii.</title>
        <authorList>
            <person name="Cho K."/>
        </authorList>
    </citation>
    <scope>NUCLEOTIDE SEQUENCE [LARGE SCALE GENOMIC DNA]</scope>
    <source>
        <strain evidence="2">LZ3.2</strain>
        <tissue evidence="2">Leaf</tissue>
    </source>
</reference>
<gene>
    <name evidence="2" type="ORF">H5410_061202</name>
</gene>
<dbReference type="AlphaFoldDB" id="A0A9J5W886"/>
<feature type="region of interest" description="Disordered" evidence="1">
    <location>
        <begin position="1"/>
        <end position="28"/>
    </location>
</feature>
<organism evidence="2 3">
    <name type="scientific">Solanum commersonii</name>
    <name type="common">Commerson's wild potato</name>
    <name type="synonym">Commerson's nightshade</name>
    <dbReference type="NCBI Taxonomy" id="4109"/>
    <lineage>
        <taxon>Eukaryota</taxon>
        <taxon>Viridiplantae</taxon>
        <taxon>Streptophyta</taxon>
        <taxon>Embryophyta</taxon>
        <taxon>Tracheophyta</taxon>
        <taxon>Spermatophyta</taxon>
        <taxon>Magnoliopsida</taxon>
        <taxon>eudicotyledons</taxon>
        <taxon>Gunneridae</taxon>
        <taxon>Pentapetalae</taxon>
        <taxon>asterids</taxon>
        <taxon>lamiids</taxon>
        <taxon>Solanales</taxon>
        <taxon>Solanaceae</taxon>
        <taxon>Solanoideae</taxon>
        <taxon>Solaneae</taxon>
        <taxon>Solanum</taxon>
    </lineage>
</organism>
<evidence type="ECO:0000313" key="3">
    <source>
        <dbReference type="Proteomes" id="UP000824120"/>
    </source>
</evidence>
<protein>
    <submittedName>
        <fullName evidence="2">Uncharacterized protein</fullName>
    </submittedName>
</protein>
<feature type="compositionally biased region" description="Polar residues" evidence="1">
    <location>
        <begin position="1"/>
        <end position="10"/>
    </location>
</feature>
<name>A0A9J5W886_SOLCO</name>
<accession>A0A9J5W886</accession>